<dbReference type="Pfam" id="PF04290">
    <property type="entry name" value="DctQ"/>
    <property type="match status" value="1"/>
</dbReference>
<keyword evidence="3" id="KW-1003">Cell membrane</keyword>
<dbReference type="GO" id="GO:0005886">
    <property type="term" value="C:plasma membrane"/>
    <property type="evidence" value="ECO:0007669"/>
    <property type="project" value="UniProtKB-SubCell"/>
</dbReference>
<feature type="transmembrane region" description="Helical" evidence="9">
    <location>
        <begin position="21"/>
        <end position="41"/>
    </location>
</feature>
<dbReference type="EMBL" id="MFSU01000036">
    <property type="protein sequence ID" value="OGI48142.1"/>
    <property type="molecule type" value="Genomic_DNA"/>
</dbReference>
<dbReference type="PANTHER" id="PTHR35011">
    <property type="entry name" value="2,3-DIKETO-L-GULONATE TRAP TRANSPORTER SMALL PERMEASE PROTEIN YIAM"/>
    <property type="match status" value="1"/>
</dbReference>
<evidence type="ECO:0000313" key="11">
    <source>
        <dbReference type="EMBL" id="OGI48142.1"/>
    </source>
</evidence>
<feature type="domain" description="Tripartite ATP-independent periplasmic transporters DctQ component" evidence="10">
    <location>
        <begin position="28"/>
        <end position="157"/>
    </location>
</feature>
<gene>
    <name evidence="11" type="ORF">A2151_01850</name>
</gene>
<dbReference type="STRING" id="1817760.A2151_01850"/>
<feature type="transmembrane region" description="Helical" evidence="9">
    <location>
        <begin position="93"/>
        <end position="114"/>
    </location>
</feature>
<keyword evidence="4 9" id="KW-0997">Cell inner membrane</keyword>
<evidence type="ECO:0000256" key="1">
    <source>
        <dbReference type="ARBA" id="ARBA00004429"/>
    </source>
</evidence>
<sequence length="167" mass="19166">MWSLFSDGMKRFNTAMGYLSALAIVAGTAVLVFEVVVRYVLAWPTDWEIEFSILLLVASTFMAAAYTQQARGHVTIEVLESVLPETWNRWRYLIGDLLSLLFCAFVAGNAWMYFREAWTEGWVSETTWAPKMWIPYGFMALGMTTLVIQFLVQIVEDEMRLAAGRRR</sequence>
<accession>A0A1F6TSV0</accession>
<proteinExistence type="inferred from homology"/>
<dbReference type="GO" id="GO:0022857">
    <property type="term" value="F:transmembrane transporter activity"/>
    <property type="evidence" value="ECO:0007669"/>
    <property type="project" value="UniProtKB-UniRule"/>
</dbReference>
<evidence type="ECO:0000256" key="3">
    <source>
        <dbReference type="ARBA" id="ARBA00022475"/>
    </source>
</evidence>
<comment type="similarity">
    <text evidence="8 9">Belongs to the TRAP transporter small permease family.</text>
</comment>
<evidence type="ECO:0000259" key="10">
    <source>
        <dbReference type="Pfam" id="PF04290"/>
    </source>
</evidence>
<feature type="transmembrane region" description="Helical" evidence="9">
    <location>
        <begin position="134"/>
        <end position="155"/>
    </location>
</feature>
<protein>
    <recommendedName>
        <fullName evidence="9">TRAP transporter small permease protein</fullName>
    </recommendedName>
</protein>
<reference evidence="11 12" key="1">
    <citation type="journal article" date="2016" name="Nat. Commun.">
        <title>Thousands of microbial genomes shed light on interconnected biogeochemical processes in an aquifer system.</title>
        <authorList>
            <person name="Anantharaman K."/>
            <person name="Brown C.T."/>
            <person name="Hug L.A."/>
            <person name="Sharon I."/>
            <person name="Castelle C.J."/>
            <person name="Probst A.J."/>
            <person name="Thomas B.C."/>
            <person name="Singh A."/>
            <person name="Wilkins M.J."/>
            <person name="Karaoz U."/>
            <person name="Brodie E.L."/>
            <person name="Williams K.H."/>
            <person name="Hubbard S.S."/>
            <person name="Banfield J.F."/>
        </authorList>
    </citation>
    <scope>NUCLEOTIDE SEQUENCE [LARGE SCALE GENOMIC DNA]</scope>
</reference>
<dbReference type="PANTHER" id="PTHR35011:SF10">
    <property type="entry name" value="TRAP TRANSPORTER SMALL PERMEASE PROTEIN"/>
    <property type="match status" value="1"/>
</dbReference>
<evidence type="ECO:0000256" key="9">
    <source>
        <dbReference type="RuleBase" id="RU369079"/>
    </source>
</evidence>
<keyword evidence="7 9" id="KW-0472">Membrane</keyword>
<evidence type="ECO:0000256" key="8">
    <source>
        <dbReference type="ARBA" id="ARBA00038436"/>
    </source>
</evidence>
<dbReference type="AlphaFoldDB" id="A0A1F6TSV0"/>
<comment type="function">
    <text evidence="9">Part of the tripartite ATP-independent periplasmic (TRAP) transport system.</text>
</comment>
<evidence type="ECO:0000256" key="5">
    <source>
        <dbReference type="ARBA" id="ARBA00022692"/>
    </source>
</evidence>
<evidence type="ECO:0000256" key="4">
    <source>
        <dbReference type="ARBA" id="ARBA00022519"/>
    </source>
</evidence>
<comment type="caution">
    <text evidence="11">The sequence shown here is derived from an EMBL/GenBank/DDBJ whole genome shotgun (WGS) entry which is preliminary data.</text>
</comment>
<dbReference type="InterPro" id="IPR055348">
    <property type="entry name" value="DctQ"/>
</dbReference>
<dbReference type="Proteomes" id="UP000178885">
    <property type="component" value="Unassembled WGS sequence"/>
</dbReference>
<comment type="subcellular location">
    <subcellularLocation>
        <location evidence="1 9">Cell inner membrane</location>
        <topology evidence="1 9">Multi-pass membrane protein</topology>
    </subcellularLocation>
</comment>
<keyword evidence="6 9" id="KW-1133">Transmembrane helix</keyword>
<evidence type="ECO:0000256" key="2">
    <source>
        <dbReference type="ARBA" id="ARBA00022448"/>
    </source>
</evidence>
<dbReference type="InterPro" id="IPR007387">
    <property type="entry name" value="TRAP_DctQ"/>
</dbReference>
<organism evidence="11 12">
    <name type="scientific">Candidatus Muproteobacteria bacterium RBG_16_65_34</name>
    <dbReference type="NCBI Taxonomy" id="1817760"/>
    <lineage>
        <taxon>Bacteria</taxon>
        <taxon>Pseudomonadati</taxon>
        <taxon>Pseudomonadota</taxon>
        <taxon>Candidatus Muproteobacteria</taxon>
    </lineage>
</organism>
<keyword evidence="5 9" id="KW-0812">Transmembrane</keyword>
<evidence type="ECO:0000256" key="6">
    <source>
        <dbReference type="ARBA" id="ARBA00022989"/>
    </source>
</evidence>
<comment type="subunit">
    <text evidence="9">The complex comprises the extracytoplasmic solute receptor protein and the two transmembrane proteins.</text>
</comment>
<dbReference type="GO" id="GO:0015740">
    <property type="term" value="P:C4-dicarboxylate transport"/>
    <property type="evidence" value="ECO:0007669"/>
    <property type="project" value="TreeGrafter"/>
</dbReference>
<comment type="caution">
    <text evidence="9">Lacks conserved residue(s) required for the propagation of feature annotation.</text>
</comment>
<keyword evidence="2 9" id="KW-0813">Transport</keyword>
<evidence type="ECO:0000256" key="7">
    <source>
        <dbReference type="ARBA" id="ARBA00023136"/>
    </source>
</evidence>
<evidence type="ECO:0000313" key="12">
    <source>
        <dbReference type="Proteomes" id="UP000178885"/>
    </source>
</evidence>
<name>A0A1F6TSV0_9PROT</name>